<protein>
    <submittedName>
        <fullName evidence="1">S-adenosyl-L-methionine-dependent methyltransferase</fullName>
    </submittedName>
</protein>
<keyword evidence="1" id="KW-0489">Methyltransferase</keyword>
<accession>A0ACD3BF23</accession>
<evidence type="ECO:0000313" key="2">
    <source>
        <dbReference type="Proteomes" id="UP000308600"/>
    </source>
</evidence>
<keyword evidence="2" id="KW-1185">Reference proteome</keyword>
<gene>
    <name evidence="1" type="ORF">BDN72DRAFT_830809</name>
</gene>
<keyword evidence="1" id="KW-0808">Transferase</keyword>
<reference evidence="1 2" key="1">
    <citation type="journal article" date="2019" name="Nat. Ecol. Evol.">
        <title>Megaphylogeny resolves global patterns of mushroom evolution.</title>
        <authorList>
            <person name="Varga T."/>
            <person name="Krizsan K."/>
            <person name="Foldi C."/>
            <person name="Dima B."/>
            <person name="Sanchez-Garcia M."/>
            <person name="Sanchez-Ramirez S."/>
            <person name="Szollosi G.J."/>
            <person name="Szarkandi J.G."/>
            <person name="Papp V."/>
            <person name="Albert L."/>
            <person name="Andreopoulos W."/>
            <person name="Angelini C."/>
            <person name="Antonin V."/>
            <person name="Barry K.W."/>
            <person name="Bougher N.L."/>
            <person name="Buchanan P."/>
            <person name="Buyck B."/>
            <person name="Bense V."/>
            <person name="Catcheside P."/>
            <person name="Chovatia M."/>
            <person name="Cooper J."/>
            <person name="Damon W."/>
            <person name="Desjardin D."/>
            <person name="Finy P."/>
            <person name="Geml J."/>
            <person name="Haridas S."/>
            <person name="Hughes K."/>
            <person name="Justo A."/>
            <person name="Karasinski D."/>
            <person name="Kautmanova I."/>
            <person name="Kiss B."/>
            <person name="Kocsube S."/>
            <person name="Kotiranta H."/>
            <person name="LaButti K.M."/>
            <person name="Lechner B.E."/>
            <person name="Liimatainen K."/>
            <person name="Lipzen A."/>
            <person name="Lukacs Z."/>
            <person name="Mihaltcheva S."/>
            <person name="Morgado L.N."/>
            <person name="Niskanen T."/>
            <person name="Noordeloos M.E."/>
            <person name="Ohm R.A."/>
            <person name="Ortiz-Santana B."/>
            <person name="Ovrebo C."/>
            <person name="Racz N."/>
            <person name="Riley R."/>
            <person name="Savchenko A."/>
            <person name="Shiryaev A."/>
            <person name="Soop K."/>
            <person name="Spirin V."/>
            <person name="Szebenyi C."/>
            <person name="Tomsovsky M."/>
            <person name="Tulloss R.E."/>
            <person name="Uehling J."/>
            <person name="Grigoriev I.V."/>
            <person name="Vagvolgyi C."/>
            <person name="Papp T."/>
            <person name="Martin F.M."/>
            <person name="Miettinen O."/>
            <person name="Hibbett D.S."/>
            <person name="Nagy L.G."/>
        </authorList>
    </citation>
    <scope>NUCLEOTIDE SEQUENCE [LARGE SCALE GENOMIC DNA]</scope>
    <source>
        <strain evidence="1 2">NL-1719</strain>
    </source>
</reference>
<dbReference type="EMBL" id="ML208260">
    <property type="protein sequence ID" value="TFK76261.1"/>
    <property type="molecule type" value="Genomic_DNA"/>
</dbReference>
<name>A0ACD3BF23_9AGAR</name>
<sequence>MSSIPGKPRLVPYVEIISGASTKKRTLETVGESKPPAKRLKQMLSQASVSIIDGTRSSPPPTSLSSEGPTFVPSGHELLEDEDLVILGETPPDDSEDLDDVPIRRLSNFQIYESETRKLVPITSLLGVDGDAYSASGLVSPLVNDTLDILVEDEDEDEDNFSLVMLSDILELNVHHYDEDEEKLDGKIYIRTKYAWYILEDAAEDYKTYFHSFSLQHQVLHELVQLALSSPKSTYVDFIQSMKQHAFTLEWIESDDVKSYIYQFLPDLLEEGLSIDHVPVIQEILKPLGPSKVKKQHSIRSTKKWTGPHTSKHQTKTQSRTVVTPIVSRIAKNLFRGTLEMAGNSSDDAHDAHRLSSELFKGHNYDPESVVWGDPILPGLKYYSSVILDGVVYEIGDVVMLNPGVDGDHQRARAEESKAAQSANKYGNCAWFCRVCYFFEGSDGVKLVHGQWFVHGSKTLLQETAHSRSLFLMNKCDDNAVAAILQKCSVHMLKLGEEEPFDDADPDRVDYFCSLLWDEEYSAFLDLPSKEDSDRVLMDTPPHMPCYSCGISQQNIELQNVKVIPGGWCQYGTSYHVYDFVYLMPERNHMCYEIVQIVSISYDTDNQPVVTARYLTRQDDMRVEDEDLFYSVMHQQQLCLLAKKKTIPIDRIEGLCFVQKLTDSSAIESWCQEKDHFWAYYEQAKCGDLVPLSTFQTCQKCLKEHLGGLERVKEYKHHHKPLNGLELFSGAGGLGTGLDMSGFVQTKWAVELSPSAAATYQKNHPETMVYCQDTSLLLKHAIESHEQKDPPPLESHLKTKSKYCPLMPEKGEVDFIYGGPPCQAFSGANHSKKADDIRSTLPGNMLSYLEFYDADYLLLENVKGILAYPLMSEQAERCLQGGVKAGVVKFIMRTLIALGYQVHFKLLQAAHYGSPQGRLRVIFLGAKRGLKLPGFPQPTHAYPGGAHFVLLPTGAKVPPMTRSKRPEDYHQCTPLNGITINEAIGDLPPFDWIHPHKVVPTTSKSRTEEEHRIEDLGIAAFDAVSTSRTLFEVGFSKPVAYATPPQNQFQFNIRQGNGDLISDHITRSFQAKHVEATTAMPLRPSTHQDLPLALQPRYATSGKQSNKVFYGRLDSNGHFKTALTTLSPVLKSIYPLHPLQHRIYTIRECARAQGFPDHYEFVSVNKDTSGIIGSKIRQIGNAVPVQLAIALGSSLGEALVSQWEQVREESPAL</sequence>
<proteinExistence type="predicted"/>
<dbReference type="Proteomes" id="UP000308600">
    <property type="component" value="Unassembled WGS sequence"/>
</dbReference>
<evidence type="ECO:0000313" key="1">
    <source>
        <dbReference type="EMBL" id="TFK76261.1"/>
    </source>
</evidence>
<organism evidence="1 2">
    <name type="scientific">Pluteus cervinus</name>
    <dbReference type="NCBI Taxonomy" id="181527"/>
    <lineage>
        <taxon>Eukaryota</taxon>
        <taxon>Fungi</taxon>
        <taxon>Dikarya</taxon>
        <taxon>Basidiomycota</taxon>
        <taxon>Agaricomycotina</taxon>
        <taxon>Agaricomycetes</taxon>
        <taxon>Agaricomycetidae</taxon>
        <taxon>Agaricales</taxon>
        <taxon>Pluteineae</taxon>
        <taxon>Pluteaceae</taxon>
        <taxon>Pluteus</taxon>
    </lineage>
</organism>